<organism evidence="2 3">
    <name type="scientific">Papaver nudicaule</name>
    <name type="common">Iceland poppy</name>
    <dbReference type="NCBI Taxonomy" id="74823"/>
    <lineage>
        <taxon>Eukaryota</taxon>
        <taxon>Viridiplantae</taxon>
        <taxon>Streptophyta</taxon>
        <taxon>Embryophyta</taxon>
        <taxon>Tracheophyta</taxon>
        <taxon>Spermatophyta</taxon>
        <taxon>Magnoliopsida</taxon>
        <taxon>Ranunculales</taxon>
        <taxon>Papaveraceae</taxon>
        <taxon>Papaveroideae</taxon>
        <taxon>Papaver</taxon>
    </lineage>
</organism>
<dbReference type="EMBL" id="JAJJMA010317547">
    <property type="protein sequence ID" value="MCL7049555.1"/>
    <property type="molecule type" value="Genomic_DNA"/>
</dbReference>
<dbReference type="InterPro" id="IPR050796">
    <property type="entry name" value="SCF_F-box_component"/>
</dbReference>
<name>A0AA41VYH0_PAPNU</name>
<dbReference type="AlphaFoldDB" id="A0AA41VYH0"/>
<proteinExistence type="predicted"/>
<dbReference type="SUPFAM" id="SSF50965">
    <property type="entry name" value="Galactose oxidase, central domain"/>
    <property type="match status" value="1"/>
</dbReference>
<dbReference type="Pfam" id="PF00646">
    <property type="entry name" value="F-box"/>
    <property type="match status" value="1"/>
</dbReference>
<dbReference type="InterPro" id="IPR011043">
    <property type="entry name" value="Gal_Oxase/kelch_b-propeller"/>
</dbReference>
<gene>
    <name evidence="2" type="ORF">MKW94_002035</name>
</gene>
<feature type="domain" description="F-box" evidence="1">
    <location>
        <begin position="16"/>
        <end position="62"/>
    </location>
</feature>
<reference evidence="2" key="1">
    <citation type="submission" date="2022-03" db="EMBL/GenBank/DDBJ databases">
        <title>A functionally conserved STORR gene fusion in Papaver species that diverged 16.8 million years ago.</title>
        <authorList>
            <person name="Catania T."/>
        </authorList>
    </citation>
    <scope>NUCLEOTIDE SEQUENCE</scope>
    <source>
        <strain evidence="2">S-191538</strain>
    </source>
</reference>
<protein>
    <recommendedName>
        <fullName evidence="1">F-box domain-containing protein</fullName>
    </recommendedName>
</protein>
<keyword evidence="3" id="KW-1185">Reference proteome</keyword>
<dbReference type="InterPro" id="IPR036047">
    <property type="entry name" value="F-box-like_dom_sf"/>
</dbReference>
<sequence length="411" mass="46828">MNFSSTSCSSSEFKSRSGLKNIPIGLIEDIISRLPAETVLDCKLVCRDWLNLIRHDLFPEKHLQYQLLHFHHFHNHKYYPNATDTDEVKTTKIGFIAGIDETAQDEYNMFYKEFNDRVITTKRINHDILCQAGDDMISSCNGLICIVKYIFNNPVLYICNPITRECVHLPEFAAASESTTNNQAFGFGYDAAYKKYKAVRIVYPEREKNDECVGLVQVYTLGIGSGWRDRGTIAHSLGNMNYGVLVDGALHWLGRNGQVWAFDLAGEKFSSLTKLPYSGDGVYHDQKLVVLGGWLSVVDIHSSGVDIWSFKKIKEESDLWSWSREFSIECDYDIFPLFVLTNMGELICLRNDGTIYLYGKDSELICELEEIPHPIIFGILHVNSFISLRALGERDVEVIESADRRRDETAN</sequence>
<dbReference type="PROSITE" id="PS50181">
    <property type="entry name" value="FBOX"/>
    <property type="match status" value="1"/>
</dbReference>
<dbReference type="InterPro" id="IPR017451">
    <property type="entry name" value="F-box-assoc_interact_dom"/>
</dbReference>
<dbReference type="SUPFAM" id="SSF81383">
    <property type="entry name" value="F-box domain"/>
    <property type="match status" value="1"/>
</dbReference>
<dbReference type="Pfam" id="PF08268">
    <property type="entry name" value="FBA_3"/>
    <property type="match status" value="1"/>
</dbReference>
<dbReference type="PANTHER" id="PTHR31672">
    <property type="entry name" value="BNACNNG10540D PROTEIN"/>
    <property type="match status" value="1"/>
</dbReference>
<dbReference type="PANTHER" id="PTHR31672:SF13">
    <property type="entry name" value="F-BOX PROTEIN CPR30-LIKE"/>
    <property type="match status" value="1"/>
</dbReference>
<evidence type="ECO:0000313" key="2">
    <source>
        <dbReference type="EMBL" id="MCL7049555.1"/>
    </source>
</evidence>
<evidence type="ECO:0000259" key="1">
    <source>
        <dbReference type="PROSITE" id="PS50181"/>
    </source>
</evidence>
<dbReference type="Gene3D" id="1.20.1280.50">
    <property type="match status" value="1"/>
</dbReference>
<dbReference type="NCBIfam" id="TIGR01640">
    <property type="entry name" value="F_box_assoc_1"/>
    <property type="match status" value="1"/>
</dbReference>
<dbReference type="Proteomes" id="UP001177140">
    <property type="component" value="Unassembled WGS sequence"/>
</dbReference>
<comment type="caution">
    <text evidence="2">The sequence shown here is derived from an EMBL/GenBank/DDBJ whole genome shotgun (WGS) entry which is preliminary data.</text>
</comment>
<dbReference type="InterPro" id="IPR001810">
    <property type="entry name" value="F-box_dom"/>
</dbReference>
<dbReference type="InterPro" id="IPR013187">
    <property type="entry name" value="F-box-assoc_dom_typ3"/>
</dbReference>
<accession>A0AA41VYH0</accession>
<evidence type="ECO:0000313" key="3">
    <source>
        <dbReference type="Proteomes" id="UP001177140"/>
    </source>
</evidence>